<dbReference type="KEGG" id="hbs:IPV69_15970"/>
<dbReference type="RefSeq" id="WP_206290688.1">
    <property type="nucleotide sequence ID" value="NZ_CP063458.1"/>
</dbReference>
<evidence type="ECO:0000313" key="2">
    <source>
        <dbReference type="Proteomes" id="UP000593765"/>
    </source>
</evidence>
<evidence type="ECO:0000313" key="1">
    <source>
        <dbReference type="EMBL" id="QOV87778.1"/>
    </source>
</evidence>
<accession>A0A7M2WQK3</accession>
<proteinExistence type="predicted"/>
<dbReference type="EMBL" id="CP063458">
    <property type="protein sequence ID" value="QOV87778.1"/>
    <property type="molecule type" value="Genomic_DNA"/>
</dbReference>
<dbReference type="AlphaFoldDB" id="A0A7M2WQK3"/>
<dbReference type="Proteomes" id="UP000593765">
    <property type="component" value="Chromosome"/>
</dbReference>
<reference evidence="1 2" key="1">
    <citation type="submission" date="2020-10" db="EMBL/GenBank/DDBJ databases">
        <title>Wide distribution of Phycisphaera-like planctomycetes from WD2101 soil group in peatlands and genome analysis of the first cultivated representative.</title>
        <authorList>
            <person name="Dedysh S.N."/>
            <person name="Beletsky A.V."/>
            <person name="Ivanova A."/>
            <person name="Kulichevskaya I.S."/>
            <person name="Suzina N.E."/>
            <person name="Philippov D.A."/>
            <person name="Rakitin A.L."/>
            <person name="Mardanov A.V."/>
            <person name="Ravin N.V."/>
        </authorList>
    </citation>
    <scope>NUCLEOTIDE SEQUENCE [LARGE SCALE GENOMIC DNA]</scope>
    <source>
        <strain evidence="1 2">M1803</strain>
    </source>
</reference>
<name>A0A7M2WQK3_9BACT</name>
<gene>
    <name evidence="1" type="ORF">IPV69_15970</name>
</gene>
<sequence>MDPRFPAACPNCKSTDLYTRRTPTNQWLPFLRGLGGFLRYATMDVVLCSKCGHCMFFADNSARQKVKTSKSWLLLKTDGGL</sequence>
<keyword evidence="2" id="KW-1185">Reference proteome</keyword>
<protein>
    <submittedName>
        <fullName evidence="1">Uncharacterized protein</fullName>
    </submittedName>
</protein>
<organism evidence="1 2">
    <name type="scientific">Humisphaera borealis</name>
    <dbReference type="NCBI Taxonomy" id="2807512"/>
    <lineage>
        <taxon>Bacteria</taxon>
        <taxon>Pseudomonadati</taxon>
        <taxon>Planctomycetota</taxon>
        <taxon>Phycisphaerae</taxon>
        <taxon>Tepidisphaerales</taxon>
        <taxon>Tepidisphaeraceae</taxon>
        <taxon>Humisphaera</taxon>
    </lineage>
</organism>